<evidence type="ECO:0000259" key="1">
    <source>
        <dbReference type="Pfam" id="PF06114"/>
    </source>
</evidence>
<name>A0ABS6EJ43_9CLOT</name>
<evidence type="ECO:0000313" key="2">
    <source>
        <dbReference type="EMBL" id="MBU5485238.1"/>
    </source>
</evidence>
<dbReference type="RefSeq" id="WP_216439797.1">
    <property type="nucleotide sequence ID" value="NZ_JAHLQF010000003.1"/>
</dbReference>
<evidence type="ECO:0000313" key="3">
    <source>
        <dbReference type="Proteomes" id="UP000726170"/>
    </source>
</evidence>
<dbReference type="InterPro" id="IPR010359">
    <property type="entry name" value="IrrE_HExxH"/>
</dbReference>
<keyword evidence="3" id="KW-1185">Reference proteome</keyword>
<gene>
    <name evidence="2" type="ORF">KQI86_12910</name>
</gene>
<accession>A0ABS6EJ43</accession>
<feature type="domain" description="IrrE N-terminal-like" evidence="1">
    <location>
        <begin position="53"/>
        <end position="140"/>
    </location>
</feature>
<comment type="caution">
    <text evidence="2">The sequence shown here is derived from an EMBL/GenBank/DDBJ whole genome shotgun (WGS) entry which is preliminary data.</text>
</comment>
<protein>
    <submittedName>
        <fullName evidence="2">ImmA/IrrE family metallo-endopeptidase</fullName>
    </submittedName>
</protein>
<proteinExistence type="predicted"/>
<dbReference type="Pfam" id="PF06114">
    <property type="entry name" value="Peptidase_M78"/>
    <property type="match status" value="1"/>
</dbReference>
<organism evidence="2 3">
    <name type="scientific">Clostridium mobile</name>
    <dbReference type="NCBI Taxonomy" id="2841512"/>
    <lineage>
        <taxon>Bacteria</taxon>
        <taxon>Bacillati</taxon>
        <taxon>Bacillota</taxon>
        <taxon>Clostridia</taxon>
        <taxon>Eubacteriales</taxon>
        <taxon>Clostridiaceae</taxon>
        <taxon>Clostridium</taxon>
    </lineage>
</organism>
<dbReference type="EMBL" id="JAHLQF010000003">
    <property type="protein sequence ID" value="MBU5485238.1"/>
    <property type="molecule type" value="Genomic_DNA"/>
</dbReference>
<dbReference type="Proteomes" id="UP000726170">
    <property type="component" value="Unassembled WGS sequence"/>
</dbReference>
<sequence length="154" mass="18093">MEYKWIDNFIDGLIDVYGTKDIYELYDSLEISIRKLPKCNILLQGNEAFYNRNFLNKEVVFIRDDLNMEYEKFILCHELGHAIIHTNIITSAFSRNLLNLNKLEKQANYFALKLMDLNMDEIAFEGFTIEQIANSFNLPVKCLKLLLDSKNQNI</sequence>
<reference evidence="2 3" key="1">
    <citation type="submission" date="2021-06" db="EMBL/GenBank/DDBJ databases">
        <authorList>
            <person name="Sun Q."/>
            <person name="Li D."/>
        </authorList>
    </citation>
    <scope>NUCLEOTIDE SEQUENCE [LARGE SCALE GENOMIC DNA]</scope>
    <source>
        <strain evidence="2 3">MSJ-11</strain>
    </source>
</reference>